<dbReference type="InterPro" id="IPR027417">
    <property type="entry name" value="P-loop_NTPase"/>
</dbReference>
<keyword evidence="2" id="KW-0547">Nucleotide-binding</keyword>
<evidence type="ECO:0000256" key="1">
    <source>
        <dbReference type="ARBA" id="ARBA00022448"/>
    </source>
</evidence>
<proteinExistence type="predicted"/>
<dbReference type="PANTHER" id="PTHR42939:SF1">
    <property type="entry name" value="ABC TRANSPORTER ATP-BINDING PROTEIN ALBC-RELATED"/>
    <property type="match status" value="1"/>
</dbReference>
<organism evidence="5 6">
    <name type="scientific">Hymenobacter lapidiphilus</name>
    <dbReference type="NCBI Taxonomy" id="2608003"/>
    <lineage>
        <taxon>Bacteria</taxon>
        <taxon>Pseudomonadati</taxon>
        <taxon>Bacteroidota</taxon>
        <taxon>Cytophagia</taxon>
        <taxon>Cytophagales</taxon>
        <taxon>Hymenobacteraceae</taxon>
        <taxon>Hymenobacter</taxon>
    </lineage>
</organism>
<gene>
    <name evidence="5" type="ORF">HW554_19515</name>
</gene>
<dbReference type="PROSITE" id="PS50893">
    <property type="entry name" value="ABC_TRANSPORTER_2"/>
    <property type="match status" value="1"/>
</dbReference>
<dbReference type="GO" id="GO:0016887">
    <property type="term" value="F:ATP hydrolysis activity"/>
    <property type="evidence" value="ECO:0007669"/>
    <property type="project" value="InterPro"/>
</dbReference>
<evidence type="ECO:0000256" key="3">
    <source>
        <dbReference type="ARBA" id="ARBA00022840"/>
    </source>
</evidence>
<dbReference type="AlphaFoldDB" id="A0A7Y7PSW3"/>
<dbReference type="InterPro" id="IPR003439">
    <property type="entry name" value="ABC_transporter-like_ATP-bd"/>
</dbReference>
<dbReference type="InterPro" id="IPR051782">
    <property type="entry name" value="ABC_Transporter_VariousFunc"/>
</dbReference>
<dbReference type="Gene3D" id="3.40.50.300">
    <property type="entry name" value="P-loop containing nucleotide triphosphate hydrolases"/>
    <property type="match status" value="1"/>
</dbReference>
<keyword evidence="1" id="KW-0813">Transport</keyword>
<evidence type="ECO:0000313" key="6">
    <source>
        <dbReference type="Proteomes" id="UP000565521"/>
    </source>
</evidence>
<dbReference type="GO" id="GO:0005524">
    <property type="term" value="F:ATP binding"/>
    <property type="evidence" value="ECO:0007669"/>
    <property type="project" value="UniProtKB-KW"/>
</dbReference>
<evidence type="ECO:0000256" key="2">
    <source>
        <dbReference type="ARBA" id="ARBA00022741"/>
    </source>
</evidence>
<dbReference type="SUPFAM" id="SSF52540">
    <property type="entry name" value="P-loop containing nucleoside triphosphate hydrolases"/>
    <property type="match status" value="1"/>
</dbReference>
<name>A0A7Y7PSW3_9BACT</name>
<comment type="caution">
    <text evidence="5">The sequence shown here is derived from an EMBL/GenBank/DDBJ whole genome shotgun (WGS) entry which is preliminary data.</text>
</comment>
<keyword evidence="6" id="KW-1185">Reference proteome</keyword>
<dbReference type="InterPro" id="IPR017871">
    <property type="entry name" value="ABC_transporter-like_CS"/>
</dbReference>
<dbReference type="EMBL" id="JABKAU010000065">
    <property type="protein sequence ID" value="NVO33401.1"/>
    <property type="molecule type" value="Genomic_DNA"/>
</dbReference>
<reference evidence="5 6" key="1">
    <citation type="submission" date="2020-05" db="EMBL/GenBank/DDBJ databases">
        <title>Hymenobacter terrestris sp. nov. and Hymenobacter lapidiphilus sp. nov., isolated from regoliths in Antarctica.</title>
        <authorList>
            <person name="Sedlacek I."/>
            <person name="Pantucek R."/>
            <person name="Zeman M."/>
            <person name="Holochova P."/>
            <person name="Kralova S."/>
            <person name="Stankova E."/>
            <person name="Sedo O."/>
            <person name="Micenkova L."/>
            <person name="Svec P."/>
            <person name="Gupta V."/>
            <person name="Sood U."/>
            <person name="Korpole U.S."/>
            <person name="Lal R."/>
        </authorList>
    </citation>
    <scope>NUCLEOTIDE SEQUENCE [LARGE SCALE GENOMIC DNA]</scope>
    <source>
        <strain evidence="5 6">P5342</strain>
    </source>
</reference>
<evidence type="ECO:0000313" key="5">
    <source>
        <dbReference type="EMBL" id="NVO33401.1"/>
    </source>
</evidence>
<sequence length="211" mass="23099">MLQLHNFSKSYRGRAVLRIDSFAFSPGTSWIQGANGSGKSTLLRAIAGVTPFEGDILLAGQLSVKKQAVAYRRLVNFAEAEPLFPEFLTGRELIHLFRAAKNGPPHQEDFYLEGLHMTSYVHEPVGSYSSGMLKKLSLVLAFLGQPTCIVLDEPLTTLDAAAIPVLCSWMARQQAQQGTSFLLSSHQAFAAGSLPAMQQLLIEHATLHYPE</sequence>
<dbReference type="Proteomes" id="UP000565521">
    <property type="component" value="Unassembled WGS sequence"/>
</dbReference>
<protein>
    <submittedName>
        <fullName evidence="5">ABC transporter ATP-binding protein</fullName>
    </submittedName>
</protein>
<dbReference type="PANTHER" id="PTHR42939">
    <property type="entry name" value="ABC TRANSPORTER ATP-BINDING PROTEIN ALBC-RELATED"/>
    <property type="match status" value="1"/>
</dbReference>
<keyword evidence="3 5" id="KW-0067">ATP-binding</keyword>
<dbReference type="Pfam" id="PF00005">
    <property type="entry name" value="ABC_tran"/>
    <property type="match status" value="1"/>
</dbReference>
<dbReference type="RefSeq" id="WP_176910212.1">
    <property type="nucleotide sequence ID" value="NZ_JABKAU010000065.1"/>
</dbReference>
<evidence type="ECO:0000259" key="4">
    <source>
        <dbReference type="PROSITE" id="PS50893"/>
    </source>
</evidence>
<dbReference type="PROSITE" id="PS00211">
    <property type="entry name" value="ABC_TRANSPORTER_1"/>
    <property type="match status" value="1"/>
</dbReference>
<feature type="domain" description="ABC transporter" evidence="4">
    <location>
        <begin position="2"/>
        <end position="210"/>
    </location>
</feature>
<accession>A0A7Y7PSW3</accession>